<dbReference type="Proteomes" id="UP001497535">
    <property type="component" value="Unassembled WGS sequence"/>
</dbReference>
<name>A0ACB1A646_MELEN</name>
<accession>A0ACB1A646</accession>
<comment type="caution">
    <text evidence="1">The sequence shown here is derived from an EMBL/GenBank/DDBJ whole genome shotgun (WGS) entry which is preliminary data.</text>
</comment>
<reference evidence="1" key="1">
    <citation type="submission" date="2023-11" db="EMBL/GenBank/DDBJ databases">
        <authorList>
            <person name="Poullet M."/>
        </authorList>
    </citation>
    <scope>NUCLEOTIDE SEQUENCE</scope>
    <source>
        <strain evidence="1">E1834</strain>
    </source>
</reference>
<organism evidence="1 2">
    <name type="scientific">Meloidogyne enterolobii</name>
    <name type="common">Root-knot nematode worm</name>
    <name type="synonym">Meloidogyne mayaguensis</name>
    <dbReference type="NCBI Taxonomy" id="390850"/>
    <lineage>
        <taxon>Eukaryota</taxon>
        <taxon>Metazoa</taxon>
        <taxon>Ecdysozoa</taxon>
        <taxon>Nematoda</taxon>
        <taxon>Chromadorea</taxon>
        <taxon>Rhabditida</taxon>
        <taxon>Tylenchina</taxon>
        <taxon>Tylenchomorpha</taxon>
        <taxon>Tylenchoidea</taxon>
        <taxon>Meloidogynidae</taxon>
        <taxon>Meloidogyninae</taxon>
        <taxon>Meloidogyne</taxon>
    </lineage>
</organism>
<protein>
    <submittedName>
        <fullName evidence="1">Uncharacterized protein</fullName>
    </submittedName>
</protein>
<keyword evidence="2" id="KW-1185">Reference proteome</keyword>
<evidence type="ECO:0000313" key="1">
    <source>
        <dbReference type="EMBL" id="CAK5085921.1"/>
    </source>
</evidence>
<dbReference type="EMBL" id="CAVMJV010000058">
    <property type="protein sequence ID" value="CAK5085921.1"/>
    <property type="molecule type" value="Genomic_DNA"/>
</dbReference>
<gene>
    <name evidence="1" type="ORF">MENTE1834_LOCUS33395</name>
</gene>
<proteinExistence type="predicted"/>
<sequence length="313" mass="36093">MMGGVDGLTPPQILHSVHRTQNRGSAGSVQRILSAESVERRNRSQVWTNTARQRLILDPDIITSPTFDKPIMIKCINGEWTALLLPCVEEHERSKIENKSLKGNKNMDECFALNLPKGKELHFNFNYSLARNDQQLKQFGNILNKSGIRFPASTSLLVKCTNPLNQLRLDHFELWKCKQGKWQVYNRIECPNVNLSTNCQFKFTPPRGSLNFPRDVARLNVFHEQSRQFVLFNQNFPNGSKLLFSCANYSMDLLRGPSFSVCRNGEWLPPPPYCQRLDRTKANDQQPPPIEFQVNAWIGLKIKMDLIIRYILY</sequence>
<evidence type="ECO:0000313" key="2">
    <source>
        <dbReference type="Proteomes" id="UP001497535"/>
    </source>
</evidence>